<dbReference type="RefSeq" id="XP_030986743.1">
    <property type="nucleotide sequence ID" value="XM_031121795.1"/>
</dbReference>
<keyword evidence="1" id="KW-1185">Reference proteome</keyword>
<dbReference type="GeneID" id="41956707"/>
<reference evidence="2" key="1">
    <citation type="journal article" date="2019" name="Mol. Biol. Evol.">
        <title>Blast fungal genomes show frequent chromosomal changes, gene gains and losses, and effector gene turnover.</title>
        <authorList>
            <person name="Gomez Luciano L.B."/>
            <person name="Jason Tsai I."/>
            <person name="Chuma I."/>
            <person name="Tosa Y."/>
            <person name="Chen Y.H."/>
            <person name="Li J.Y."/>
            <person name="Li M.Y."/>
            <person name="Jade Lu M.Y."/>
            <person name="Nakayashiki H."/>
            <person name="Li W.H."/>
        </authorList>
    </citation>
    <scope>NUCLEOTIDE SEQUENCE</scope>
    <source>
        <strain evidence="2">NI907</strain>
    </source>
</reference>
<organism evidence="1 2">
    <name type="scientific">Pyricularia grisea</name>
    <name type="common">Crabgrass-specific blast fungus</name>
    <name type="synonym">Magnaporthe grisea</name>
    <dbReference type="NCBI Taxonomy" id="148305"/>
    <lineage>
        <taxon>Eukaryota</taxon>
        <taxon>Fungi</taxon>
        <taxon>Dikarya</taxon>
        <taxon>Ascomycota</taxon>
        <taxon>Pezizomycotina</taxon>
        <taxon>Sordariomycetes</taxon>
        <taxon>Sordariomycetidae</taxon>
        <taxon>Magnaporthales</taxon>
        <taxon>Pyriculariaceae</taxon>
        <taxon>Pyricularia</taxon>
    </lineage>
</organism>
<protein>
    <recommendedName>
        <fullName evidence="3">F-box domain-containing protein</fullName>
    </recommendedName>
</protein>
<dbReference type="Gene3D" id="3.80.10.10">
    <property type="entry name" value="Ribonuclease Inhibitor"/>
    <property type="match status" value="1"/>
</dbReference>
<dbReference type="Proteomes" id="UP000515153">
    <property type="component" value="Unplaced"/>
</dbReference>
<dbReference type="KEGG" id="pgri:PgNI_01722"/>
<reference evidence="2" key="2">
    <citation type="submission" date="2019-10" db="EMBL/GenBank/DDBJ databases">
        <authorList>
            <consortium name="NCBI Genome Project"/>
        </authorList>
    </citation>
    <scope>NUCLEOTIDE SEQUENCE</scope>
    <source>
        <strain evidence="2">NI907</strain>
    </source>
</reference>
<gene>
    <name evidence="2" type="ORF">PgNI_01722</name>
</gene>
<accession>A0A6P8BHG4</accession>
<name>A0A6P8BHG4_PYRGI</name>
<evidence type="ECO:0008006" key="3">
    <source>
        <dbReference type="Google" id="ProtNLM"/>
    </source>
</evidence>
<proteinExistence type="predicted"/>
<dbReference type="AlphaFoldDB" id="A0A6P8BHG4"/>
<dbReference type="SUPFAM" id="SSF52047">
    <property type="entry name" value="RNI-like"/>
    <property type="match status" value="1"/>
</dbReference>
<sequence>MDSLPVELVRLIFQLCDPDAVKALRECSAKLAELGYEYLVPPVFHSLSWRDDVKRIHAISGHDRLRGAIREVLIDFSHPFEISDCHASFLEAAAGHDEPDTSLQGAWERYRQIEALRKNVPPFDSQVDLLSEAFSRLPNLEYVRVTFNKTTPDTELLSRALGLPINRKLDRKQACSNLNALISAASQAHISSLEIDRLPMELFKVPQHRQHWFRNSPAVLTNLTRLDVIVDPSEVMLPSAKFRAINGFGHFLQFATNLEQLSLGFHNFASPHHKFAIWFQELVGSSFAFKKLTDLKLEGLSCDESDLRRFLERHGPTLKRLRLGGDWAVKPGGPVVGGIQLGRGTFRSLFTSLQNRLPHLERVHLSGHFECGMLDPNSHEKYIFNPILRDDVEDGSDEERGRTLYNSADDGLEFERYLLRGGEYPGTPARSPSPQSA</sequence>
<evidence type="ECO:0000313" key="1">
    <source>
        <dbReference type="Proteomes" id="UP000515153"/>
    </source>
</evidence>
<evidence type="ECO:0000313" key="2">
    <source>
        <dbReference type="RefSeq" id="XP_030986743.1"/>
    </source>
</evidence>
<reference evidence="2" key="3">
    <citation type="submission" date="2025-08" db="UniProtKB">
        <authorList>
            <consortium name="RefSeq"/>
        </authorList>
    </citation>
    <scope>IDENTIFICATION</scope>
    <source>
        <strain evidence="2">NI907</strain>
    </source>
</reference>
<dbReference type="InterPro" id="IPR032675">
    <property type="entry name" value="LRR_dom_sf"/>
</dbReference>